<organism evidence="1 2">
    <name type="scientific">Flavobacterium microcysteis</name>
    <dbReference type="NCBI Taxonomy" id="2596891"/>
    <lineage>
        <taxon>Bacteria</taxon>
        <taxon>Pseudomonadati</taxon>
        <taxon>Bacteroidota</taxon>
        <taxon>Flavobacteriia</taxon>
        <taxon>Flavobacteriales</taxon>
        <taxon>Flavobacteriaceae</taxon>
        <taxon>Flavobacterium</taxon>
    </lineage>
</organism>
<dbReference type="OrthoDB" id="117186at2"/>
<dbReference type="SUPFAM" id="SSF54427">
    <property type="entry name" value="NTF2-like"/>
    <property type="match status" value="1"/>
</dbReference>
<accession>A0A501QG12</accession>
<name>A0A501QG12_9FLAO</name>
<reference evidence="1 2" key="2">
    <citation type="submission" date="2019-06" db="EMBL/GenBank/DDBJ databases">
        <authorList>
            <person name="Seo Y."/>
        </authorList>
    </citation>
    <scope>NUCLEOTIDE SEQUENCE [LARGE SCALE GENOMIC DNA]</scope>
    <source>
        <strain evidence="1 2">MaA-Y11</strain>
    </source>
</reference>
<sequence length="155" mass="17979">MRKLVLFVFFISFVSFVSFVSFKPLMGQEAEIRESIQTFFEGIHARDSLKINSVSDENLILHTVVLSPRRNKLVVTKGADFKRYVATIPKETKFEEKLLSFTIKVDEEIAHAWIPFEFYINGELTHKGVNSIQLFKDKEKGIWKIIYCGDSKIKL</sequence>
<dbReference type="EMBL" id="VFJE01000051">
    <property type="protein sequence ID" value="TPD71324.1"/>
    <property type="molecule type" value="Genomic_DNA"/>
</dbReference>
<protein>
    <submittedName>
        <fullName evidence="1">Nuclear transport factor 2 family protein</fullName>
    </submittedName>
</protein>
<keyword evidence="2" id="KW-1185">Reference proteome</keyword>
<proteinExistence type="predicted"/>
<comment type="caution">
    <text evidence="1">The sequence shown here is derived from an EMBL/GenBank/DDBJ whole genome shotgun (WGS) entry which is preliminary data.</text>
</comment>
<reference evidence="1 2" key="1">
    <citation type="submission" date="2019-06" db="EMBL/GenBank/DDBJ databases">
        <title>Flavobacterium sp. MaA-Y11 from geoumgang.</title>
        <authorList>
            <person name="Jeong S."/>
        </authorList>
    </citation>
    <scope>NUCLEOTIDE SEQUENCE [LARGE SCALE GENOMIC DNA]</scope>
    <source>
        <strain evidence="1 2">MaA-Y11</strain>
    </source>
</reference>
<dbReference type="InterPro" id="IPR032710">
    <property type="entry name" value="NTF2-like_dom_sf"/>
</dbReference>
<dbReference type="Gene3D" id="3.10.450.50">
    <property type="match status" value="1"/>
</dbReference>
<dbReference type="Proteomes" id="UP000319175">
    <property type="component" value="Unassembled WGS sequence"/>
</dbReference>
<gene>
    <name evidence="1" type="ORF">FJA49_05335</name>
</gene>
<dbReference type="AlphaFoldDB" id="A0A501QG12"/>
<evidence type="ECO:0000313" key="2">
    <source>
        <dbReference type="Proteomes" id="UP000319175"/>
    </source>
</evidence>
<evidence type="ECO:0000313" key="1">
    <source>
        <dbReference type="EMBL" id="TPD71324.1"/>
    </source>
</evidence>
<dbReference type="RefSeq" id="WP_139999613.1">
    <property type="nucleotide sequence ID" value="NZ_VFJE01000051.1"/>
</dbReference>